<evidence type="ECO:0000313" key="16">
    <source>
        <dbReference type="EMBL" id="QRV02899.1"/>
    </source>
</evidence>
<evidence type="ECO:0000256" key="12">
    <source>
        <dbReference type="ARBA" id="ARBA00034013"/>
    </source>
</evidence>
<dbReference type="RefSeq" id="WP_204425555.1">
    <property type="nucleotide sequence ID" value="NZ_CP070228.1"/>
</dbReference>
<evidence type="ECO:0000256" key="13">
    <source>
        <dbReference type="NCBIfam" id="TIGR02402"/>
    </source>
</evidence>
<evidence type="ECO:0000256" key="5">
    <source>
        <dbReference type="ARBA" id="ARBA00015938"/>
    </source>
</evidence>
<dbReference type="InterPro" id="IPR044901">
    <property type="entry name" value="Trehalose_TreZ_E-set_sf"/>
</dbReference>
<keyword evidence="6" id="KW-0963">Cytoplasm</keyword>
<dbReference type="CDD" id="cd11325">
    <property type="entry name" value="AmyAc_GTHase"/>
    <property type="match status" value="1"/>
</dbReference>
<dbReference type="InterPro" id="IPR006047">
    <property type="entry name" value="GH13_cat_dom"/>
</dbReference>
<evidence type="ECO:0000256" key="3">
    <source>
        <dbReference type="ARBA" id="ARBA00008061"/>
    </source>
</evidence>
<dbReference type="PANTHER" id="PTHR43651:SF11">
    <property type="entry name" value="MALTO-OLIGOSYLTREHALOSE TREHALOHYDROLASE"/>
    <property type="match status" value="1"/>
</dbReference>
<dbReference type="Pfam" id="PF00128">
    <property type="entry name" value="Alpha-amylase"/>
    <property type="match status" value="1"/>
</dbReference>
<dbReference type="InterPro" id="IPR012768">
    <property type="entry name" value="Trehalose_TreZ"/>
</dbReference>
<feature type="domain" description="Glycosyl hydrolase family 13 catalytic" evidence="15">
    <location>
        <begin position="96"/>
        <end position="472"/>
    </location>
</feature>
<dbReference type="SMART" id="SM00642">
    <property type="entry name" value="Aamy"/>
    <property type="match status" value="1"/>
</dbReference>
<evidence type="ECO:0000256" key="9">
    <source>
        <dbReference type="ARBA" id="ARBA00023295"/>
    </source>
</evidence>
<evidence type="ECO:0000256" key="7">
    <source>
        <dbReference type="ARBA" id="ARBA00022801"/>
    </source>
</evidence>
<comment type="catalytic activity">
    <reaction evidence="12 14">
        <text>hydrolysis of (1-&gt;4)-alpha-D-glucosidic linkage in 4-alpha-D-[(1-&gt;4)-alpha-D-glucanosyl]n trehalose to yield trehalose and (1-&gt;4)-alpha-D-glucan.</text>
        <dbReference type="EC" id="3.2.1.141"/>
    </reaction>
</comment>
<dbReference type="NCBIfam" id="TIGR02402">
    <property type="entry name" value="trehalose_TreZ"/>
    <property type="match status" value="1"/>
</dbReference>
<evidence type="ECO:0000256" key="11">
    <source>
        <dbReference type="ARBA" id="ARBA00033284"/>
    </source>
</evidence>
<dbReference type="SUPFAM" id="SSF81296">
    <property type="entry name" value="E set domains"/>
    <property type="match status" value="1"/>
</dbReference>
<dbReference type="InterPro" id="IPR013783">
    <property type="entry name" value="Ig-like_fold"/>
</dbReference>
<dbReference type="EC" id="3.2.1.141" evidence="4 13"/>
<dbReference type="InterPro" id="IPR014756">
    <property type="entry name" value="Ig_E-set"/>
</dbReference>
<dbReference type="Gene3D" id="3.20.20.80">
    <property type="entry name" value="Glycosidases"/>
    <property type="match status" value="1"/>
</dbReference>
<organism evidence="16 17">
    <name type="scientific">Arcanobacterium phocisimile</name>
    <dbReference type="NCBI Taxonomy" id="1302235"/>
    <lineage>
        <taxon>Bacteria</taxon>
        <taxon>Bacillati</taxon>
        <taxon>Actinomycetota</taxon>
        <taxon>Actinomycetes</taxon>
        <taxon>Actinomycetales</taxon>
        <taxon>Actinomycetaceae</taxon>
        <taxon>Arcanobacterium</taxon>
    </lineage>
</organism>
<gene>
    <name evidence="16" type="primary">treZ</name>
    <name evidence="16" type="ORF">JTE88_04035</name>
</gene>
<protein>
    <recommendedName>
        <fullName evidence="5 13">Malto-oligosyltrehalose trehalohydrolase</fullName>
        <shortName evidence="14">MTHase</shortName>
        <ecNumber evidence="4 13">3.2.1.141</ecNumber>
    </recommendedName>
    <alternativeName>
        <fullName evidence="11 14">4-alpha-D-((1-&gt;4)-alpha-D-glucano)trehalose trehalohydrolase</fullName>
    </alternativeName>
    <alternativeName>
        <fullName evidence="10 14">Maltooligosyl trehalose trehalohydrolase</fullName>
    </alternativeName>
</protein>
<dbReference type="Gene3D" id="1.10.10.760">
    <property type="entry name" value="E-set domains of sugar-utilizing enzymes"/>
    <property type="match status" value="1"/>
</dbReference>
<keyword evidence="8" id="KW-0119">Carbohydrate metabolism</keyword>
<dbReference type="PIRSF" id="PIRSF006337">
    <property type="entry name" value="Trehalose_TreZ"/>
    <property type="match status" value="1"/>
</dbReference>
<evidence type="ECO:0000256" key="8">
    <source>
        <dbReference type="ARBA" id="ARBA00023277"/>
    </source>
</evidence>
<dbReference type="InterPro" id="IPR017853">
    <property type="entry name" value="GH"/>
</dbReference>
<comment type="pathway">
    <text evidence="2 14">Glycan biosynthesis; trehalose biosynthesis.</text>
</comment>
<dbReference type="SUPFAM" id="SSF51445">
    <property type="entry name" value="(Trans)glycosidases"/>
    <property type="match status" value="1"/>
</dbReference>
<dbReference type="EMBL" id="CP070228">
    <property type="protein sequence ID" value="QRV02899.1"/>
    <property type="molecule type" value="Genomic_DNA"/>
</dbReference>
<keyword evidence="17" id="KW-1185">Reference proteome</keyword>
<dbReference type="CDD" id="cd02853">
    <property type="entry name" value="E_set_MTHase_like_N"/>
    <property type="match status" value="1"/>
</dbReference>
<dbReference type="Gene3D" id="2.60.40.10">
    <property type="entry name" value="Immunoglobulins"/>
    <property type="match status" value="1"/>
</dbReference>
<dbReference type="PANTHER" id="PTHR43651">
    <property type="entry name" value="1,4-ALPHA-GLUCAN-BRANCHING ENZYME"/>
    <property type="match status" value="1"/>
</dbReference>
<evidence type="ECO:0000256" key="2">
    <source>
        <dbReference type="ARBA" id="ARBA00005199"/>
    </source>
</evidence>
<evidence type="ECO:0000256" key="10">
    <source>
        <dbReference type="ARBA" id="ARBA00032057"/>
    </source>
</evidence>
<evidence type="ECO:0000259" key="15">
    <source>
        <dbReference type="SMART" id="SM00642"/>
    </source>
</evidence>
<accession>A0ABX7IID1</accession>
<reference evidence="16 17" key="1">
    <citation type="submission" date="2021-02" db="EMBL/GenBank/DDBJ databases">
        <title>Complete Genome Sequence of Arcanobacterium phocisimile strain DSM 26142T from a harbour seal.</title>
        <authorList>
            <person name="Borowiak M."/>
            <person name="Alssahen M."/>
            <person name="Malorny B."/>
            <person name="Laemmler C."/>
            <person name="Siebert U."/>
            <person name="Ploetz M."/>
            <person name="Abdulmawjood A."/>
        </authorList>
    </citation>
    <scope>NUCLEOTIDE SEQUENCE [LARGE SCALE GENOMIC DNA]</scope>
    <source>
        <strain evidence="16 17">DSM 26142</strain>
    </source>
</reference>
<sequence>MIISLWAPHASHVDAVVDGRKHRLMATDDDHWSIDLEPGTRYQLQLDGADLLLPDPRSMCQPEGAHGPSVVVDPADFTFTAQQWDCPDLRGAVFYELHIGTFTAEGTFRAAIDKLDELVDLGIDAIELMPINPIPGTRGWGYDSVSIFALNHHYGTPEDLVALIDAAHDRGIAMCLDVVYNHFGPDGNYLAQFGPYFTGKHHTPWGEAVNFDSVRAPHVRQYFVDNALMWVRDYRFDALRLDATDFFIDESPTHILAELTTAIHNYAEQAGRRITVIAENNSNNPATVSPVDANGWGMDMQWVDDVHHAIHVWLTGETNAFYVDHASPTTMEKALTNGFTRTGQYSIFEGKPHGHPLPAHISGHAFVVSDENHDQVGNRLVGDRPSHSLPISDIAISRTLILLSPFTPMLFMGEEWAASAPFMFFTDHGPEIGRYIKEGREKEFESWDLASVYSEKQTMVDPQDEQAFLQSKLNWTEAVTGEHKAIRAFVRELIKLRKSLPDLASGDRSATKCVISEDGLSGWLRRGSVLIAFARQAHTQLKIPTSLSTIHTTWGRVSALDDVLTFTQPGVIVATVTD</sequence>
<evidence type="ECO:0000256" key="14">
    <source>
        <dbReference type="PIRNR" id="PIRNR006337"/>
    </source>
</evidence>
<evidence type="ECO:0000256" key="4">
    <source>
        <dbReference type="ARBA" id="ARBA00012268"/>
    </source>
</evidence>
<evidence type="ECO:0000256" key="6">
    <source>
        <dbReference type="ARBA" id="ARBA00022490"/>
    </source>
</evidence>
<comment type="subcellular location">
    <subcellularLocation>
        <location evidence="1">Cytoplasm</location>
    </subcellularLocation>
</comment>
<keyword evidence="9 14" id="KW-0326">Glycosidase</keyword>
<keyword evidence="7 14" id="KW-0378">Hydrolase</keyword>
<name>A0ABX7IID1_9ACTO</name>
<proteinExistence type="inferred from homology"/>
<dbReference type="Proteomes" id="UP000602653">
    <property type="component" value="Chromosome"/>
</dbReference>
<comment type="similarity">
    <text evidence="3 14">Belongs to the glycosyl hydrolase 13 family.</text>
</comment>
<evidence type="ECO:0000313" key="17">
    <source>
        <dbReference type="Proteomes" id="UP000602653"/>
    </source>
</evidence>
<evidence type="ECO:0000256" key="1">
    <source>
        <dbReference type="ARBA" id="ARBA00004496"/>
    </source>
</evidence>